<name>A0ABW5DDY8_9BACT</name>
<reference evidence="4" key="1">
    <citation type="journal article" date="2019" name="Int. J. Syst. Evol. Microbiol.">
        <title>The Global Catalogue of Microorganisms (GCM) 10K type strain sequencing project: providing services to taxonomists for standard genome sequencing and annotation.</title>
        <authorList>
            <consortium name="The Broad Institute Genomics Platform"/>
            <consortium name="The Broad Institute Genome Sequencing Center for Infectious Disease"/>
            <person name="Wu L."/>
            <person name="Ma J."/>
        </authorList>
    </citation>
    <scope>NUCLEOTIDE SEQUENCE [LARGE SCALE GENOMIC DNA]</scope>
    <source>
        <strain evidence="4">CGMCC 4.7106</strain>
    </source>
</reference>
<proteinExistence type="predicted"/>
<dbReference type="Gene3D" id="3.40.50.10610">
    <property type="entry name" value="ABC-type transport auxiliary lipoprotein component"/>
    <property type="match status" value="1"/>
</dbReference>
<feature type="chain" id="PRO_5046676328" evidence="1">
    <location>
        <begin position="22"/>
        <end position="186"/>
    </location>
</feature>
<sequence>MFKSIALFCLSFLLLSCGLRTYPTFYTLSADGPSPSGGGIGVGVGPVILAEYVDRENLVIQTSPNKLELAENHLWAGDLDDSIARVLSINLGRRLKTGNIRTYPWQSDGEIDYQIAVDIREFVAGNDGYAHIDASWRIYALPSRKLVASATFIDKEAIQEEEYESFVSAQSRLLSRLSAEISNRIK</sequence>
<dbReference type="RefSeq" id="WP_386821546.1">
    <property type="nucleotide sequence ID" value="NZ_JBHUIT010000034.1"/>
</dbReference>
<dbReference type="SUPFAM" id="SSF159594">
    <property type="entry name" value="XCC0632-like"/>
    <property type="match status" value="1"/>
</dbReference>
<gene>
    <name evidence="3" type="ORF">ACFSSA_15595</name>
</gene>
<evidence type="ECO:0000259" key="2">
    <source>
        <dbReference type="Pfam" id="PF03886"/>
    </source>
</evidence>
<keyword evidence="4" id="KW-1185">Reference proteome</keyword>
<comment type="caution">
    <text evidence="3">The sequence shown here is derived from an EMBL/GenBank/DDBJ whole genome shotgun (WGS) entry which is preliminary data.</text>
</comment>
<evidence type="ECO:0000256" key="1">
    <source>
        <dbReference type="SAM" id="SignalP"/>
    </source>
</evidence>
<dbReference type="InterPro" id="IPR005586">
    <property type="entry name" value="ABC_trans_aux"/>
</dbReference>
<organism evidence="3 4">
    <name type="scientific">Luteolibacter algae</name>
    <dbReference type="NCBI Taxonomy" id="454151"/>
    <lineage>
        <taxon>Bacteria</taxon>
        <taxon>Pseudomonadati</taxon>
        <taxon>Verrucomicrobiota</taxon>
        <taxon>Verrucomicrobiia</taxon>
        <taxon>Verrucomicrobiales</taxon>
        <taxon>Verrucomicrobiaceae</taxon>
        <taxon>Luteolibacter</taxon>
    </lineage>
</organism>
<evidence type="ECO:0000313" key="3">
    <source>
        <dbReference type="EMBL" id="MFD2258104.1"/>
    </source>
</evidence>
<evidence type="ECO:0000313" key="4">
    <source>
        <dbReference type="Proteomes" id="UP001597375"/>
    </source>
</evidence>
<protein>
    <submittedName>
        <fullName evidence="3">Membrane integrity-associated transporter subunit PqiC</fullName>
    </submittedName>
</protein>
<keyword evidence="1" id="KW-0732">Signal</keyword>
<dbReference type="Proteomes" id="UP001597375">
    <property type="component" value="Unassembled WGS sequence"/>
</dbReference>
<dbReference type="EMBL" id="JBHUIT010000034">
    <property type="protein sequence ID" value="MFD2258104.1"/>
    <property type="molecule type" value="Genomic_DNA"/>
</dbReference>
<dbReference type="Pfam" id="PF03886">
    <property type="entry name" value="ABC_trans_aux"/>
    <property type="match status" value="1"/>
</dbReference>
<dbReference type="PROSITE" id="PS51257">
    <property type="entry name" value="PROKAR_LIPOPROTEIN"/>
    <property type="match status" value="1"/>
</dbReference>
<feature type="domain" description="ABC-type transport auxiliary lipoprotein component" evidence="2">
    <location>
        <begin position="26"/>
        <end position="181"/>
    </location>
</feature>
<accession>A0ABW5DDY8</accession>
<feature type="signal peptide" evidence="1">
    <location>
        <begin position="1"/>
        <end position="21"/>
    </location>
</feature>